<evidence type="ECO:0000313" key="1">
    <source>
        <dbReference type="Proteomes" id="UP000887579"/>
    </source>
</evidence>
<organism evidence="1 2">
    <name type="scientific">Panagrolaimus sp. ES5</name>
    <dbReference type="NCBI Taxonomy" id="591445"/>
    <lineage>
        <taxon>Eukaryota</taxon>
        <taxon>Metazoa</taxon>
        <taxon>Ecdysozoa</taxon>
        <taxon>Nematoda</taxon>
        <taxon>Chromadorea</taxon>
        <taxon>Rhabditida</taxon>
        <taxon>Tylenchina</taxon>
        <taxon>Panagrolaimomorpha</taxon>
        <taxon>Panagrolaimoidea</taxon>
        <taxon>Panagrolaimidae</taxon>
        <taxon>Panagrolaimus</taxon>
    </lineage>
</organism>
<proteinExistence type="predicted"/>
<dbReference type="Proteomes" id="UP000887579">
    <property type="component" value="Unplaced"/>
</dbReference>
<name>A0AC34FG48_9BILA</name>
<sequence length="420" mass="47028">MSFFSQAASGFCELALNDNENLDKLKAENFDLGMTELFHACGLGIFHKLGIKKYVTTIGSSLYPTTASLLGIKFHPSYLPGLLLGANTDKMTFYGRVTNFIFNFIEDKLVTSMFSGVFEGAVKKQFPDFNMNDAIADSAFVFVNSDEHVDYAQPITHKIVYIAGLGEVQAQPLEKQYTDIFDSAKKGVILFSFGSNVQSSSMPEALKKAFLEAFAEFPDINFLWKYEIDEDEIAKGYKNVFTGKWLPQNDILDHPRLLAFITHGGMNSVMEGSTKGIPMICIPVFGDQTRNSLLLESKGTGIMLDKSKITKEKVVAAIKEIVNNESYRKNAQQLSQMVKAKPFSPAEKLVKYSEFAAQFGDTGTLQTQGRYQSFFVLYSIDVISFLVTVIVVVLGILLWVMKKFVNYLRRKLVSNEKKNK</sequence>
<dbReference type="WBParaSite" id="ES5_v2.g16426.t1">
    <property type="protein sequence ID" value="ES5_v2.g16426.t1"/>
    <property type="gene ID" value="ES5_v2.g16426"/>
</dbReference>
<reference evidence="2" key="1">
    <citation type="submission" date="2022-11" db="UniProtKB">
        <authorList>
            <consortium name="WormBaseParasite"/>
        </authorList>
    </citation>
    <scope>IDENTIFICATION</scope>
</reference>
<accession>A0AC34FG48</accession>
<protein>
    <submittedName>
        <fullName evidence="2">Glucuronosyltransferase</fullName>
    </submittedName>
</protein>
<evidence type="ECO:0000313" key="2">
    <source>
        <dbReference type="WBParaSite" id="ES5_v2.g16426.t1"/>
    </source>
</evidence>